<dbReference type="SUPFAM" id="SSF102114">
    <property type="entry name" value="Radical SAM enzymes"/>
    <property type="match status" value="1"/>
</dbReference>
<dbReference type="Gene3D" id="3.20.20.70">
    <property type="entry name" value="Aldolase class I"/>
    <property type="match status" value="1"/>
</dbReference>
<comment type="cofactor">
    <cofactor evidence="13">
        <name>[2Fe-2S] cluster</name>
        <dbReference type="ChEBI" id="CHEBI:190135"/>
    </cofactor>
    <text evidence="13">Binds 1 [2Fe-2S] cluster. The cluster is coordinated with 3 cysteines and 1 arginine.</text>
</comment>
<comment type="caution">
    <text evidence="16">The sequence shown here is derived from an EMBL/GenBank/DDBJ whole genome shotgun (WGS) entry which is preliminary data.</text>
</comment>
<keyword evidence="4 13" id="KW-0004">4Fe-4S</keyword>
<keyword evidence="9 13" id="KW-0093">Biotin biosynthesis</keyword>
<gene>
    <name evidence="13 16" type="primary">bioB</name>
    <name evidence="16" type="ORF">LS73_008920</name>
</gene>
<dbReference type="EMBL" id="JRPD02000030">
    <property type="protein sequence ID" value="TLD98486.1"/>
    <property type="molecule type" value="Genomic_DNA"/>
</dbReference>
<evidence type="ECO:0000259" key="15">
    <source>
        <dbReference type="PROSITE" id="PS51918"/>
    </source>
</evidence>
<dbReference type="Pfam" id="PF04055">
    <property type="entry name" value="Radical_SAM"/>
    <property type="match status" value="1"/>
</dbReference>
<dbReference type="AlphaFoldDB" id="A0A4U8TEK9"/>
<evidence type="ECO:0000256" key="4">
    <source>
        <dbReference type="ARBA" id="ARBA00022485"/>
    </source>
</evidence>
<keyword evidence="10 13" id="KW-0408">Iron</keyword>
<dbReference type="InterPro" id="IPR058240">
    <property type="entry name" value="rSAM_sf"/>
</dbReference>
<feature type="binding site" evidence="13 14">
    <location>
        <position position="51"/>
    </location>
    <ligand>
        <name>[4Fe-4S] cluster</name>
        <dbReference type="ChEBI" id="CHEBI:49883"/>
        <note>4Fe-4S-S-AdoMet</note>
    </ligand>
</feature>
<evidence type="ECO:0000256" key="1">
    <source>
        <dbReference type="ARBA" id="ARBA00004942"/>
    </source>
</evidence>
<feature type="domain" description="Radical SAM core" evidence="15">
    <location>
        <begin position="32"/>
        <end position="258"/>
    </location>
</feature>
<dbReference type="PIRSF" id="PIRSF001619">
    <property type="entry name" value="Biotin_synth"/>
    <property type="match status" value="1"/>
</dbReference>
<feature type="binding site" evidence="13 14">
    <location>
        <position position="182"/>
    </location>
    <ligand>
        <name>[2Fe-2S] cluster</name>
        <dbReference type="ChEBI" id="CHEBI:190135"/>
    </ligand>
</feature>
<evidence type="ECO:0000256" key="3">
    <source>
        <dbReference type="ARBA" id="ARBA00012236"/>
    </source>
</evidence>
<evidence type="ECO:0000313" key="17">
    <source>
        <dbReference type="Proteomes" id="UP000029922"/>
    </source>
</evidence>
<dbReference type="GO" id="GO:0004076">
    <property type="term" value="F:biotin synthase activity"/>
    <property type="evidence" value="ECO:0007669"/>
    <property type="project" value="UniProtKB-UniRule"/>
</dbReference>
<evidence type="ECO:0000256" key="7">
    <source>
        <dbReference type="ARBA" id="ARBA00022714"/>
    </source>
</evidence>
<dbReference type="PANTHER" id="PTHR22976">
    <property type="entry name" value="BIOTIN SYNTHASE"/>
    <property type="match status" value="1"/>
</dbReference>
<dbReference type="InterPro" id="IPR002684">
    <property type="entry name" value="Biotin_synth/BioAB"/>
</dbReference>
<evidence type="ECO:0000256" key="14">
    <source>
        <dbReference type="PIRSR" id="PIRSR001619-1"/>
    </source>
</evidence>
<dbReference type="InterPro" id="IPR007197">
    <property type="entry name" value="rSAM"/>
</dbReference>
<evidence type="ECO:0000256" key="10">
    <source>
        <dbReference type="ARBA" id="ARBA00023004"/>
    </source>
</evidence>
<dbReference type="OrthoDB" id="9786826at2"/>
<dbReference type="NCBIfam" id="TIGR00433">
    <property type="entry name" value="bioB"/>
    <property type="match status" value="1"/>
</dbReference>
<name>A0A4U8TEK9_9HELI</name>
<dbReference type="SFLD" id="SFLDF00272">
    <property type="entry name" value="biotin_synthase"/>
    <property type="match status" value="1"/>
</dbReference>
<dbReference type="SMART" id="SM00876">
    <property type="entry name" value="BATS"/>
    <property type="match status" value="1"/>
</dbReference>
<dbReference type="GO" id="GO:0005506">
    <property type="term" value="F:iron ion binding"/>
    <property type="evidence" value="ECO:0007669"/>
    <property type="project" value="UniProtKB-UniRule"/>
</dbReference>
<keyword evidence="5 13" id="KW-0808">Transferase</keyword>
<evidence type="ECO:0000256" key="6">
    <source>
        <dbReference type="ARBA" id="ARBA00022691"/>
    </source>
</evidence>
<feature type="binding site" evidence="13 14">
    <location>
        <position position="262"/>
    </location>
    <ligand>
        <name>[2Fe-2S] cluster</name>
        <dbReference type="ChEBI" id="CHEBI:190135"/>
    </ligand>
</feature>
<proteinExistence type="inferred from homology"/>
<comment type="function">
    <text evidence="13">Catalyzes the conversion of dethiobiotin (DTB) to biotin by the insertion of a sulfur atom into dethiobiotin via a radical-based mechanism.</text>
</comment>
<keyword evidence="7 13" id="KW-0001">2Fe-2S</keyword>
<dbReference type="Pfam" id="PF06968">
    <property type="entry name" value="BATS"/>
    <property type="match status" value="1"/>
</dbReference>
<comment type="subunit">
    <text evidence="13">Homodimer.</text>
</comment>
<protein>
    <recommendedName>
        <fullName evidence="3 13">Biotin synthase</fullName>
        <ecNumber evidence="3 13">2.8.1.6</ecNumber>
    </recommendedName>
</protein>
<dbReference type="PANTHER" id="PTHR22976:SF2">
    <property type="entry name" value="BIOTIN SYNTHASE, MITOCHONDRIAL"/>
    <property type="match status" value="1"/>
</dbReference>
<dbReference type="SMART" id="SM00729">
    <property type="entry name" value="Elp3"/>
    <property type="match status" value="1"/>
</dbReference>
<dbReference type="InterPro" id="IPR024177">
    <property type="entry name" value="Biotin_synthase"/>
</dbReference>
<evidence type="ECO:0000256" key="9">
    <source>
        <dbReference type="ARBA" id="ARBA00022756"/>
    </source>
</evidence>
<dbReference type="HAMAP" id="MF_01694">
    <property type="entry name" value="BioB"/>
    <property type="match status" value="1"/>
</dbReference>
<dbReference type="PROSITE" id="PS51918">
    <property type="entry name" value="RADICAL_SAM"/>
    <property type="match status" value="1"/>
</dbReference>
<dbReference type="GO" id="GO:0051537">
    <property type="term" value="F:2 iron, 2 sulfur cluster binding"/>
    <property type="evidence" value="ECO:0007669"/>
    <property type="project" value="UniProtKB-KW"/>
</dbReference>
<sequence length="322" mass="35651">MNFKDALEIFQSPFMDLIAQAHDIHIKHFLSNTIQTSTLLSVKTGACTEDCAYCAQSARYQTGVSSHNLLDANTILQYARTAKENGSQRFCMGASGKKPSDKELDIICSVIEDVKKIGLETCATLGSLTQQQAEKLKRSGLDFYNHNIDTSPEFYPKIISTRTFQDRLNTIQNARDAGLKICVGGILGMGESNEDRINMLVLLANLPIPPESIPINRLVKIPGTPLSLDNNNLDSKISDVDCFDFVRIIATARILMPKSYIRLSAGRNAMSDSLQALCFFAGANSVFYGDKLLTTNNNETDKDDMLFSKLNLKKETFIEAKI</sequence>
<feature type="binding site" evidence="13 14">
    <location>
        <position position="47"/>
    </location>
    <ligand>
        <name>[4Fe-4S] cluster</name>
        <dbReference type="ChEBI" id="CHEBI:49883"/>
        <note>4Fe-4S-S-AdoMet</note>
    </ligand>
</feature>
<dbReference type="SFLD" id="SFLDG01278">
    <property type="entry name" value="biotin_synthase_like"/>
    <property type="match status" value="1"/>
</dbReference>
<comment type="catalytic activity">
    <reaction evidence="12 13">
        <text>(4R,5S)-dethiobiotin + (sulfur carrier)-SH + 2 reduced [2Fe-2S]-[ferredoxin] + 2 S-adenosyl-L-methionine = (sulfur carrier)-H + biotin + 2 5'-deoxyadenosine + 2 L-methionine + 2 oxidized [2Fe-2S]-[ferredoxin]</text>
        <dbReference type="Rhea" id="RHEA:22060"/>
        <dbReference type="Rhea" id="RHEA-COMP:10000"/>
        <dbReference type="Rhea" id="RHEA-COMP:10001"/>
        <dbReference type="Rhea" id="RHEA-COMP:14737"/>
        <dbReference type="Rhea" id="RHEA-COMP:14739"/>
        <dbReference type="ChEBI" id="CHEBI:17319"/>
        <dbReference type="ChEBI" id="CHEBI:29917"/>
        <dbReference type="ChEBI" id="CHEBI:33737"/>
        <dbReference type="ChEBI" id="CHEBI:33738"/>
        <dbReference type="ChEBI" id="CHEBI:57586"/>
        <dbReference type="ChEBI" id="CHEBI:57844"/>
        <dbReference type="ChEBI" id="CHEBI:59789"/>
        <dbReference type="ChEBI" id="CHEBI:64428"/>
        <dbReference type="ChEBI" id="CHEBI:149473"/>
        <dbReference type="EC" id="2.8.1.6"/>
    </reaction>
</comment>
<dbReference type="Proteomes" id="UP000029922">
    <property type="component" value="Unassembled WGS sequence"/>
</dbReference>
<dbReference type="EC" id="2.8.1.6" evidence="3 13"/>
<comment type="cofactor">
    <cofactor evidence="14">
        <name>[2Fe-2S] cluster</name>
        <dbReference type="ChEBI" id="CHEBI:190135"/>
    </cofactor>
    <text evidence="14">Binds 1 [2Fe-2S] cluster. The cluster is coordinated with 3 cysteines and 1 arginine.</text>
</comment>
<reference evidence="16 17" key="1">
    <citation type="journal article" date="2014" name="Genome Announc.">
        <title>Draft genome sequences of eight enterohepatic helicobacter species isolated from both laboratory and wild rodents.</title>
        <authorList>
            <person name="Sheh A."/>
            <person name="Shen Z."/>
            <person name="Fox J.G."/>
        </authorList>
    </citation>
    <scope>NUCLEOTIDE SEQUENCE [LARGE SCALE GENOMIC DNA]</scope>
    <source>
        <strain evidence="16 17">ST1</strain>
    </source>
</reference>
<comment type="pathway">
    <text evidence="1 13">Cofactor biosynthesis; biotin biosynthesis; biotin from 7,8-diaminononanoate: step 2/2.</text>
</comment>
<evidence type="ECO:0000256" key="2">
    <source>
        <dbReference type="ARBA" id="ARBA00010765"/>
    </source>
</evidence>
<dbReference type="InterPro" id="IPR010722">
    <property type="entry name" value="BATS_dom"/>
</dbReference>
<evidence type="ECO:0000313" key="16">
    <source>
        <dbReference type="EMBL" id="TLD98486.1"/>
    </source>
</evidence>
<organism evidence="16 17">
    <name type="scientific">Helicobacter muridarum</name>
    <dbReference type="NCBI Taxonomy" id="216"/>
    <lineage>
        <taxon>Bacteria</taxon>
        <taxon>Pseudomonadati</taxon>
        <taxon>Campylobacterota</taxon>
        <taxon>Epsilonproteobacteria</taxon>
        <taxon>Campylobacterales</taxon>
        <taxon>Helicobacteraceae</taxon>
        <taxon>Helicobacter</taxon>
    </lineage>
</organism>
<dbReference type="InterPro" id="IPR006638">
    <property type="entry name" value="Elp3/MiaA/NifB-like_rSAM"/>
</dbReference>
<evidence type="ECO:0000256" key="5">
    <source>
        <dbReference type="ARBA" id="ARBA00022679"/>
    </source>
</evidence>
<evidence type="ECO:0000256" key="8">
    <source>
        <dbReference type="ARBA" id="ARBA00022723"/>
    </source>
</evidence>
<dbReference type="STRING" id="216.LS73_07675"/>
<dbReference type="SFLD" id="SFLDG01060">
    <property type="entry name" value="BATS_domain_containing"/>
    <property type="match status" value="1"/>
</dbReference>
<dbReference type="SFLD" id="SFLDS00029">
    <property type="entry name" value="Radical_SAM"/>
    <property type="match status" value="1"/>
</dbReference>
<evidence type="ECO:0000256" key="13">
    <source>
        <dbReference type="HAMAP-Rule" id="MF_01694"/>
    </source>
</evidence>
<dbReference type="CDD" id="cd01335">
    <property type="entry name" value="Radical_SAM"/>
    <property type="match status" value="1"/>
</dbReference>
<keyword evidence="11 13" id="KW-0411">Iron-sulfur</keyword>
<comment type="cofactor">
    <cofactor evidence="13 14">
        <name>[4Fe-4S] cluster</name>
        <dbReference type="ChEBI" id="CHEBI:49883"/>
    </cofactor>
    <text evidence="13 14">Binds 1 [4Fe-4S] cluster. The cluster is coordinated with 3 cysteines and an exchangeable S-adenosyl-L-methionine.</text>
</comment>
<dbReference type="InterPro" id="IPR013785">
    <property type="entry name" value="Aldolase_TIM"/>
</dbReference>
<feature type="binding site" evidence="13 14">
    <location>
        <position position="54"/>
    </location>
    <ligand>
        <name>[4Fe-4S] cluster</name>
        <dbReference type="ChEBI" id="CHEBI:49883"/>
        <note>4Fe-4S-S-AdoMet</note>
    </ligand>
</feature>
<keyword evidence="6 13" id="KW-0949">S-adenosyl-L-methionine</keyword>
<evidence type="ECO:0000256" key="11">
    <source>
        <dbReference type="ARBA" id="ARBA00023014"/>
    </source>
</evidence>
<keyword evidence="8 13" id="KW-0479">Metal-binding</keyword>
<feature type="binding site" evidence="13 14">
    <location>
        <position position="122"/>
    </location>
    <ligand>
        <name>[2Fe-2S] cluster</name>
        <dbReference type="ChEBI" id="CHEBI:190135"/>
    </ligand>
</feature>
<dbReference type="GO" id="GO:0051539">
    <property type="term" value="F:4 iron, 4 sulfur cluster binding"/>
    <property type="evidence" value="ECO:0007669"/>
    <property type="project" value="UniProtKB-KW"/>
</dbReference>
<accession>A0A4U8TEK9</accession>
<comment type="similarity">
    <text evidence="2 13">Belongs to the radical SAM superfamily. Biotin synthase family.</text>
</comment>
<dbReference type="GO" id="GO:0009102">
    <property type="term" value="P:biotin biosynthetic process"/>
    <property type="evidence" value="ECO:0007669"/>
    <property type="project" value="UniProtKB-UniRule"/>
</dbReference>
<dbReference type="UniPathway" id="UPA00078">
    <property type="reaction ID" value="UER00162"/>
</dbReference>
<feature type="binding site" evidence="13 14">
    <location>
        <position position="91"/>
    </location>
    <ligand>
        <name>[2Fe-2S] cluster</name>
        <dbReference type="ChEBI" id="CHEBI:190135"/>
    </ligand>
</feature>
<evidence type="ECO:0000256" key="12">
    <source>
        <dbReference type="ARBA" id="ARBA00051157"/>
    </source>
</evidence>